<evidence type="ECO:0000259" key="8">
    <source>
        <dbReference type="PROSITE" id="PS51007"/>
    </source>
</evidence>
<dbReference type="GO" id="GO:0005506">
    <property type="term" value="F:iron ion binding"/>
    <property type="evidence" value="ECO:0007669"/>
    <property type="project" value="InterPro"/>
</dbReference>
<dbReference type="Gene3D" id="1.10.760.10">
    <property type="entry name" value="Cytochrome c-like domain"/>
    <property type="match status" value="1"/>
</dbReference>
<evidence type="ECO:0000256" key="7">
    <source>
        <dbReference type="SAM" id="SignalP"/>
    </source>
</evidence>
<feature type="chain" id="PRO_5037694917" evidence="7">
    <location>
        <begin position="23"/>
        <end position="103"/>
    </location>
</feature>
<keyword evidence="10" id="KW-1185">Reference proteome</keyword>
<keyword evidence="1" id="KW-0813">Transport</keyword>
<feature type="binding site" description="covalent" evidence="6">
    <location>
        <position position="81"/>
    </location>
    <ligand>
        <name>heme c</name>
        <dbReference type="ChEBI" id="CHEBI:61717"/>
    </ligand>
</feature>
<evidence type="ECO:0000256" key="4">
    <source>
        <dbReference type="ARBA" id="ARBA00022982"/>
    </source>
</evidence>
<feature type="binding site" description="covalent" evidence="6">
    <location>
        <position position="32"/>
    </location>
    <ligand>
        <name>heme c</name>
        <dbReference type="ChEBI" id="CHEBI:61717"/>
    </ligand>
</feature>
<keyword evidence="5 6" id="KW-0408">Iron</keyword>
<keyword evidence="3 6" id="KW-0479">Metal-binding</keyword>
<protein>
    <submittedName>
        <fullName evidence="9">C-type cytochrome</fullName>
    </submittedName>
</protein>
<dbReference type="Pfam" id="PF00034">
    <property type="entry name" value="Cytochrom_C"/>
    <property type="match status" value="1"/>
</dbReference>
<comment type="caution">
    <text evidence="9">The sequence shown here is derived from an EMBL/GenBank/DDBJ whole genome shotgun (WGS) entry which is preliminary data.</text>
</comment>
<evidence type="ECO:0000256" key="3">
    <source>
        <dbReference type="ARBA" id="ARBA00022723"/>
    </source>
</evidence>
<evidence type="ECO:0000256" key="2">
    <source>
        <dbReference type="ARBA" id="ARBA00022617"/>
    </source>
</evidence>
<evidence type="ECO:0000256" key="1">
    <source>
        <dbReference type="ARBA" id="ARBA00022448"/>
    </source>
</evidence>
<keyword evidence="7" id="KW-0732">Signal</keyword>
<sequence>MTPGARVLLPLLLAVAAAPASADLALATSKNCLSCHAVEHKVLGPSFRSIGARYASQPNAADMLAGKILRGSSGAWGPNPMPPNTQVTEPEAKKLAAWVLTLR</sequence>
<feature type="signal peptide" evidence="7">
    <location>
        <begin position="1"/>
        <end position="22"/>
    </location>
</feature>
<reference evidence="9" key="1">
    <citation type="submission" date="2020-12" db="EMBL/GenBank/DDBJ databases">
        <title>Ramlibacter sp. nov., isolated from a freshwater alga, Cryptomonas.</title>
        <authorList>
            <person name="Kim H.M."/>
            <person name="Jeon C.O."/>
        </authorList>
    </citation>
    <scope>NUCLEOTIDE SEQUENCE</scope>
    <source>
        <strain evidence="9">CrO1</strain>
    </source>
</reference>
<dbReference type="SUPFAM" id="SSF46626">
    <property type="entry name" value="Cytochrome c"/>
    <property type="match status" value="1"/>
</dbReference>
<dbReference type="Proteomes" id="UP000617041">
    <property type="component" value="Unassembled WGS sequence"/>
</dbReference>
<comment type="PTM">
    <text evidence="6">Binds 1 heme c group covalently per subunit.</text>
</comment>
<evidence type="ECO:0000256" key="6">
    <source>
        <dbReference type="PIRSR" id="PIRSR602324-1"/>
    </source>
</evidence>
<accession>A0A934USV8</accession>
<dbReference type="PRINTS" id="PR00606">
    <property type="entry name" value="CYTCHROMECID"/>
</dbReference>
<evidence type="ECO:0000256" key="5">
    <source>
        <dbReference type="ARBA" id="ARBA00023004"/>
    </source>
</evidence>
<dbReference type="InterPro" id="IPR009056">
    <property type="entry name" value="Cyt_c-like_dom"/>
</dbReference>
<keyword evidence="4" id="KW-0249">Electron transport</keyword>
<evidence type="ECO:0000313" key="10">
    <source>
        <dbReference type="Proteomes" id="UP000617041"/>
    </source>
</evidence>
<dbReference type="PROSITE" id="PS51007">
    <property type="entry name" value="CYTC"/>
    <property type="match status" value="1"/>
</dbReference>
<dbReference type="InterPro" id="IPR002324">
    <property type="entry name" value="Cyt_c_ID"/>
</dbReference>
<feature type="binding site" description="covalent" evidence="6">
    <location>
        <position position="36"/>
    </location>
    <ligand>
        <name>heme c</name>
        <dbReference type="ChEBI" id="CHEBI:61717"/>
    </ligand>
</feature>
<dbReference type="InterPro" id="IPR036909">
    <property type="entry name" value="Cyt_c-like_dom_sf"/>
</dbReference>
<organism evidence="9 10">
    <name type="scientific">Ramlibacter algicola</name>
    <dbReference type="NCBI Taxonomy" id="2795217"/>
    <lineage>
        <taxon>Bacteria</taxon>
        <taxon>Pseudomonadati</taxon>
        <taxon>Pseudomonadota</taxon>
        <taxon>Betaproteobacteria</taxon>
        <taxon>Burkholderiales</taxon>
        <taxon>Comamonadaceae</taxon>
        <taxon>Ramlibacter</taxon>
    </lineage>
</organism>
<dbReference type="GO" id="GO:0020037">
    <property type="term" value="F:heme binding"/>
    <property type="evidence" value="ECO:0007669"/>
    <property type="project" value="InterPro"/>
</dbReference>
<dbReference type="RefSeq" id="WP_200788853.1">
    <property type="nucleotide sequence ID" value="NZ_JAEDAO010000001.1"/>
</dbReference>
<dbReference type="AlphaFoldDB" id="A0A934USV8"/>
<feature type="domain" description="Cytochrome c" evidence="8">
    <location>
        <begin position="1"/>
        <end position="103"/>
    </location>
</feature>
<dbReference type="GO" id="GO:0009055">
    <property type="term" value="F:electron transfer activity"/>
    <property type="evidence" value="ECO:0007669"/>
    <property type="project" value="InterPro"/>
</dbReference>
<name>A0A934USV8_9BURK</name>
<gene>
    <name evidence="9" type="ORF">I8E28_14930</name>
</gene>
<evidence type="ECO:0000313" key="9">
    <source>
        <dbReference type="EMBL" id="MBK0393892.1"/>
    </source>
</evidence>
<dbReference type="EMBL" id="JAEDAO010000001">
    <property type="protein sequence ID" value="MBK0393892.1"/>
    <property type="molecule type" value="Genomic_DNA"/>
</dbReference>
<keyword evidence="2 6" id="KW-0349">Heme</keyword>
<proteinExistence type="predicted"/>